<feature type="chain" id="PRO_5016043520" evidence="1">
    <location>
        <begin position="23"/>
        <end position="644"/>
    </location>
</feature>
<sequence length="644" mass="68487">MIHAKLLSVVVLLFPFLQSAESTTCQPGSFKSNSTCLPCPPATYQPLSDQLSCIPCPEGQVALSEGASVCTPCAENESVVNNECSCIRGSRLNRTLNQCQLCRPGTYDQIGDFRGRVPSGCIECPPGYFQPLAGQASCNTCPEDQSSSRGATFCIACENGTIPLDRETRCGKCPPGYTQEPNYIGSSGTCVKCRQGQYKAEAGQSECLYCPEGLKSPEGASRCGPLCPGDVLPLPDGTCSLGICADGTAPLSDGTCGRCSPGTHYNGTTQTCDQCGPNSFTNCQNLLGSCHRCPDAEFALEGASECRLCPQGKVYGDYRGRTPTGCIQCSPGWYQPLQGQTSCTKCPDGEMSGRGASSCIACEPGTVPLDRETRCGLCPPGYGFILSCDLCTEGTFKSGEGQTKCMPCPEGQTSSKGASKCAELCPGGSLPLPNGTCQTQSCTGNTAPLSDGSCGRCQPGTHYNSTAQTCVKCGPNTFSNCWNLLGECIPCRATEFAGEGASECQSCPPGEVFVRNSTCVRCTDGTWYDREALECKLCPANTYGSGGDEIMYKACIRCPEGTYSRPGSRVCFYCPFGEVYDDTMGECTSSCPAGRFYVHPNARCELCDDRKFKNNTRIEQCIHCPRAFESTEDHTSCFDPQVNQ</sequence>
<evidence type="ECO:0000259" key="2">
    <source>
        <dbReference type="Pfam" id="PF07699"/>
    </source>
</evidence>
<dbReference type="SUPFAM" id="SSF57184">
    <property type="entry name" value="Growth factor receptor domain"/>
    <property type="match status" value="5"/>
</dbReference>
<dbReference type="InterPro" id="IPR011641">
    <property type="entry name" value="Tyr-kin_ephrin_A/B_rcpt-like"/>
</dbReference>
<evidence type="ECO:0000313" key="3">
    <source>
        <dbReference type="EMBL" id="PXF49641.1"/>
    </source>
</evidence>
<dbReference type="PANTHER" id="PTHR46967:SF1">
    <property type="entry name" value="KERATIN-ASSOCIATED PROTEIN 16-1-LIKE"/>
    <property type="match status" value="1"/>
</dbReference>
<dbReference type="PANTHER" id="PTHR46967">
    <property type="entry name" value="INSULIN-LIKE GROWTH FACTOR BINDING PROTEIN,N-TERMINAL"/>
    <property type="match status" value="1"/>
</dbReference>
<comment type="caution">
    <text evidence="3">The sequence shown here is derived from an EMBL/GenBank/DDBJ whole genome shotgun (WGS) entry which is preliminary data.</text>
</comment>
<feature type="domain" description="Tyrosine-protein kinase ephrin type A/B receptor-like" evidence="2">
    <location>
        <begin position="32"/>
        <end position="73"/>
    </location>
</feature>
<organism evidence="3 4">
    <name type="scientific">Gracilariopsis chorda</name>
    <dbReference type="NCBI Taxonomy" id="448386"/>
    <lineage>
        <taxon>Eukaryota</taxon>
        <taxon>Rhodophyta</taxon>
        <taxon>Florideophyceae</taxon>
        <taxon>Rhodymeniophycidae</taxon>
        <taxon>Gracilariales</taxon>
        <taxon>Gracilariaceae</taxon>
        <taxon>Gracilariopsis</taxon>
    </lineage>
</organism>
<keyword evidence="4" id="KW-1185">Reference proteome</keyword>
<feature type="domain" description="Tyrosine-protein kinase ephrin type A/B receptor-like" evidence="2">
    <location>
        <begin position="387"/>
        <end position="425"/>
    </location>
</feature>
<dbReference type="Pfam" id="PF07699">
    <property type="entry name" value="Ephrin_rec_like"/>
    <property type="match status" value="5"/>
</dbReference>
<feature type="domain" description="Tyrosine-protein kinase ephrin type A/B receptor-like" evidence="2">
    <location>
        <begin position="120"/>
        <end position="146"/>
    </location>
</feature>
<feature type="domain" description="Tyrosine-protein kinase ephrin type A/B receptor-like" evidence="2">
    <location>
        <begin position="317"/>
        <end position="349"/>
    </location>
</feature>
<dbReference type="AlphaFoldDB" id="A0A2V3J5D7"/>
<evidence type="ECO:0000313" key="4">
    <source>
        <dbReference type="Proteomes" id="UP000247409"/>
    </source>
</evidence>
<gene>
    <name evidence="3" type="ORF">BWQ96_00519</name>
</gene>
<evidence type="ECO:0000256" key="1">
    <source>
        <dbReference type="SAM" id="SignalP"/>
    </source>
</evidence>
<feature type="signal peptide" evidence="1">
    <location>
        <begin position="1"/>
        <end position="22"/>
    </location>
</feature>
<dbReference type="Proteomes" id="UP000247409">
    <property type="component" value="Unassembled WGS sequence"/>
</dbReference>
<dbReference type="EMBL" id="NBIV01000003">
    <property type="protein sequence ID" value="PXF49641.1"/>
    <property type="molecule type" value="Genomic_DNA"/>
</dbReference>
<feature type="domain" description="Tyrosine-protein kinase ephrin type A/B receptor-like" evidence="2">
    <location>
        <begin position="187"/>
        <end position="218"/>
    </location>
</feature>
<dbReference type="Gene3D" id="2.10.50.10">
    <property type="entry name" value="Tumor Necrosis Factor Receptor, subunit A, domain 2"/>
    <property type="match status" value="7"/>
</dbReference>
<dbReference type="OrthoDB" id="413581at2759"/>
<keyword evidence="1" id="KW-0732">Signal</keyword>
<reference evidence="3 4" key="1">
    <citation type="journal article" date="2018" name="Mol. Biol. Evol.">
        <title>Analysis of the draft genome of the red seaweed Gracilariopsis chorda provides insights into genome size evolution in Rhodophyta.</title>
        <authorList>
            <person name="Lee J."/>
            <person name="Yang E.C."/>
            <person name="Graf L."/>
            <person name="Yang J.H."/>
            <person name="Qiu H."/>
            <person name="Zel Zion U."/>
            <person name="Chan C.X."/>
            <person name="Stephens T.G."/>
            <person name="Weber A.P.M."/>
            <person name="Boo G.H."/>
            <person name="Boo S.M."/>
            <person name="Kim K.M."/>
            <person name="Shin Y."/>
            <person name="Jung M."/>
            <person name="Lee S.J."/>
            <person name="Yim H.S."/>
            <person name="Lee J.H."/>
            <person name="Bhattacharya D."/>
            <person name="Yoon H.S."/>
        </authorList>
    </citation>
    <scope>NUCLEOTIDE SEQUENCE [LARGE SCALE GENOMIC DNA]</scope>
    <source>
        <strain evidence="3 4">SKKU-2015</strain>
        <tissue evidence="3">Whole body</tissue>
    </source>
</reference>
<accession>A0A2V3J5D7</accession>
<dbReference type="SMART" id="SM01411">
    <property type="entry name" value="Ephrin_rec_like"/>
    <property type="match status" value="9"/>
</dbReference>
<dbReference type="InterPro" id="IPR009030">
    <property type="entry name" value="Growth_fac_rcpt_cys_sf"/>
</dbReference>
<name>A0A2V3J5D7_9FLOR</name>
<dbReference type="STRING" id="448386.A0A2V3J5D7"/>
<protein>
    <submittedName>
        <fullName evidence="3">Signal peptide, CUB and EGF-like domain-containing protein 1</fullName>
    </submittedName>
</protein>
<proteinExistence type="predicted"/>